<dbReference type="EMBL" id="SNSC02000018">
    <property type="protein sequence ID" value="TID16442.1"/>
    <property type="molecule type" value="Genomic_DNA"/>
</dbReference>
<evidence type="ECO:0000313" key="2">
    <source>
        <dbReference type="Proteomes" id="UP000298493"/>
    </source>
</evidence>
<dbReference type="AlphaFoldDB" id="A0A4Z1NT40"/>
<organism evidence="1 2">
    <name type="scientific">Venturia nashicola</name>
    <dbReference type="NCBI Taxonomy" id="86259"/>
    <lineage>
        <taxon>Eukaryota</taxon>
        <taxon>Fungi</taxon>
        <taxon>Dikarya</taxon>
        <taxon>Ascomycota</taxon>
        <taxon>Pezizomycotina</taxon>
        <taxon>Dothideomycetes</taxon>
        <taxon>Pleosporomycetidae</taxon>
        <taxon>Venturiales</taxon>
        <taxon>Venturiaceae</taxon>
        <taxon>Venturia</taxon>
    </lineage>
</organism>
<comment type="caution">
    <text evidence="1">The sequence shown here is derived from an EMBL/GenBank/DDBJ whole genome shotgun (WGS) entry which is preliminary data.</text>
</comment>
<keyword evidence="2" id="KW-1185">Reference proteome</keyword>
<protein>
    <submittedName>
        <fullName evidence="1">Uncharacterized protein</fullName>
    </submittedName>
</protein>
<dbReference type="Proteomes" id="UP000298493">
    <property type="component" value="Unassembled WGS sequence"/>
</dbReference>
<sequence length="230" mass="26771">MSFTFTDCHHLAALKEHLHPSHGHHNEFPALTTKPQQDVDAVNQRTKIHPITDKRAQPWRELVLANLHNHDVTTLPSLSASQEDVREFLFFTLGCDRYGSIAERKKSETIQFIQCFQHGGEGLRKFVTEQGWLENVPFTWTSVYNKTYNISNATRTDIAKHCYYAITPLIEAECRVMEFEEKKPKPKPKLMTRFVEKLRMALCFGKKAKRCETPPPEYVEKEKISFDDEF</sequence>
<gene>
    <name evidence="1" type="ORF">E6O75_ATG11560</name>
</gene>
<accession>A0A4Z1NT40</accession>
<proteinExistence type="predicted"/>
<evidence type="ECO:0000313" key="1">
    <source>
        <dbReference type="EMBL" id="TID16442.1"/>
    </source>
</evidence>
<name>A0A4Z1NT40_9PEZI</name>
<reference evidence="1 2" key="1">
    <citation type="submission" date="2019-04" db="EMBL/GenBank/DDBJ databases">
        <title>High contiguity whole genome sequence and gene annotation resource for two Venturia nashicola isolates.</title>
        <authorList>
            <person name="Prokchorchik M."/>
            <person name="Won K."/>
            <person name="Lee Y."/>
            <person name="Choi E.D."/>
            <person name="Segonzac C."/>
            <person name="Sohn K.H."/>
        </authorList>
    </citation>
    <scope>NUCLEOTIDE SEQUENCE [LARGE SCALE GENOMIC DNA]</scope>
    <source>
        <strain evidence="1 2">PRI2</strain>
    </source>
</reference>